<dbReference type="Gene3D" id="3.10.450.50">
    <property type="match status" value="1"/>
</dbReference>
<protein>
    <submittedName>
        <fullName evidence="1">Uncharacterized protein</fullName>
    </submittedName>
</protein>
<dbReference type="EMBL" id="FWXD01000061">
    <property type="protein sequence ID" value="SMC29994.1"/>
    <property type="molecule type" value="Genomic_DNA"/>
</dbReference>
<keyword evidence="2" id="KW-1185">Reference proteome</keyword>
<dbReference type="RefSeq" id="WP_084093222.1">
    <property type="nucleotide sequence ID" value="NZ_FWXD01000061.1"/>
</dbReference>
<evidence type="ECO:0000313" key="2">
    <source>
        <dbReference type="Proteomes" id="UP000192761"/>
    </source>
</evidence>
<accession>A0A1W1Y1I8</accession>
<dbReference type="Proteomes" id="UP000192761">
    <property type="component" value="Unassembled WGS sequence"/>
</dbReference>
<dbReference type="InterPro" id="IPR032710">
    <property type="entry name" value="NTF2-like_dom_sf"/>
</dbReference>
<gene>
    <name evidence="1" type="ORF">SAMN02745857_04338</name>
</gene>
<name>A0A1W1Y1I8_9NEIS</name>
<evidence type="ECO:0000313" key="1">
    <source>
        <dbReference type="EMBL" id="SMC29994.1"/>
    </source>
</evidence>
<dbReference type="SUPFAM" id="SSF54427">
    <property type="entry name" value="NTF2-like"/>
    <property type="match status" value="1"/>
</dbReference>
<dbReference type="AlphaFoldDB" id="A0A1W1Y1I8"/>
<proteinExistence type="predicted"/>
<organism evidence="1 2">
    <name type="scientific">Andreprevotia lacus DSM 23236</name>
    <dbReference type="NCBI Taxonomy" id="1121001"/>
    <lineage>
        <taxon>Bacteria</taxon>
        <taxon>Pseudomonadati</taxon>
        <taxon>Pseudomonadota</taxon>
        <taxon>Betaproteobacteria</taxon>
        <taxon>Neisseriales</taxon>
        <taxon>Chitinibacteraceae</taxon>
        <taxon>Andreprevotia</taxon>
    </lineage>
</organism>
<sequence>MQTNGADLTDPADVLAALLRREPLFHRPEFGTQRADFERMMAADFHEIGASGQRYSREVVLDTLLTRHADPAYREPAARWRVLDARCQQLAEDLYLLTYTLAQAERISRRTTIWRNTDQGWLAVFHQGTLAEQH</sequence>
<dbReference type="OrthoDB" id="121974at2"/>
<reference evidence="1 2" key="1">
    <citation type="submission" date="2017-04" db="EMBL/GenBank/DDBJ databases">
        <authorList>
            <person name="Afonso C.L."/>
            <person name="Miller P.J."/>
            <person name="Scott M.A."/>
            <person name="Spackman E."/>
            <person name="Goraichik I."/>
            <person name="Dimitrov K.M."/>
            <person name="Suarez D.L."/>
            <person name="Swayne D.E."/>
        </authorList>
    </citation>
    <scope>NUCLEOTIDE SEQUENCE [LARGE SCALE GENOMIC DNA]</scope>
    <source>
        <strain evidence="1 2">DSM 23236</strain>
    </source>
</reference>